<dbReference type="GO" id="GO:0016788">
    <property type="term" value="F:hydrolase activity, acting on ester bonds"/>
    <property type="evidence" value="ECO:0007669"/>
    <property type="project" value="UniProtKB-ARBA"/>
</dbReference>
<evidence type="ECO:0000313" key="3">
    <source>
        <dbReference type="EMBL" id="PZF71050.1"/>
    </source>
</evidence>
<dbReference type="InterPro" id="IPR005181">
    <property type="entry name" value="SASA"/>
</dbReference>
<proteinExistence type="predicted"/>
<dbReference type="Gene3D" id="3.40.50.1110">
    <property type="entry name" value="SGNH hydrolase"/>
    <property type="match status" value="1"/>
</dbReference>
<dbReference type="PANTHER" id="PTHR31988">
    <property type="entry name" value="ESTERASE, PUTATIVE (DUF303)-RELATED"/>
    <property type="match status" value="1"/>
</dbReference>
<dbReference type="EMBL" id="QKTW01000027">
    <property type="protein sequence ID" value="PZF71050.1"/>
    <property type="molecule type" value="Genomic_DNA"/>
</dbReference>
<evidence type="ECO:0000259" key="2">
    <source>
        <dbReference type="Pfam" id="PF03629"/>
    </source>
</evidence>
<gene>
    <name evidence="3" type="ORF">DN068_20340</name>
</gene>
<organism evidence="3 4">
    <name type="scientific">Taibaiella soli</name>
    <dbReference type="NCBI Taxonomy" id="1649169"/>
    <lineage>
        <taxon>Bacteria</taxon>
        <taxon>Pseudomonadati</taxon>
        <taxon>Bacteroidota</taxon>
        <taxon>Chitinophagia</taxon>
        <taxon>Chitinophagales</taxon>
        <taxon>Chitinophagaceae</taxon>
        <taxon>Taibaiella</taxon>
    </lineage>
</organism>
<protein>
    <submittedName>
        <fullName evidence="3">Sialate O-acetylesterase</fullName>
    </submittedName>
</protein>
<reference evidence="3 4" key="1">
    <citation type="submission" date="2018-06" db="EMBL/GenBank/DDBJ databases">
        <title>Mucibacter soli gen. nov., sp. nov., a new member of the family Chitinophagaceae producing mucin.</title>
        <authorList>
            <person name="Kim M.-K."/>
            <person name="Park S."/>
            <person name="Kim T.-S."/>
            <person name="Joung Y."/>
            <person name="Han J.-H."/>
            <person name="Kim S.B."/>
        </authorList>
    </citation>
    <scope>NUCLEOTIDE SEQUENCE [LARGE SCALE GENOMIC DNA]</scope>
    <source>
        <strain evidence="3 4">R1-15</strain>
    </source>
</reference>
<dbReference type="Pfam" id="PF03629">
    <property type="entry name" value="SASA"/>
    <property type="match status" value="1"/>
</dbReference>
<dbReference type="PANTHER" id="PTHR31988:SF19">
    <property type="entry name" value="9-O-ACETYL-N-ACETYLNEURAMINIC ACID DEACETYLASE-RELATED"/>
    <property type="match status" value="1"/>
</dbReference>
<name>A0A2W2AFR0_9BACT</name>
<evidence type="ECO:0000313" key="4">
    <source>
        <dbReference type="Proteomes" id="UP000248745"/>
    </source>
</evidence>
<sequence>MIHSFLMIGQSNMAGRGYLKDVPPILNESVKTLRNGRWQIMSEPINYDRPTAGVGLAASFAAAYSLKQKVAEIGLIPCADGGTSLEDWSAGNALFDHAVAQAKLAQRSSNLTGILWHQGESDCFPERAAVYQEKLGAIIKQLRLELAVPDIPLIVGGLGSFLTAGMYGKYFSSYTAVNEALLQFAKTQPDTYFVTADGLNANQDQLHFDAVSQRILGIRYFEAFHNRQHIITPLTYEQEILNTIYNRAQTLKEKTILLEHRFASGSITQDEFVAELAAIQQ</sequence>
<dbReference type="InterPro" id="IPR052940">
    <property type="entry name" value="Carb_Esterase_6"/>
</dbReference>
<accession>A0A2W2AFR0</accession>
<dbReference type="OrthoDB" id="9795554at2"/>
<keyword evidence="1" id="KW-0378">Hydrolase</keyword>
<dbReference type="RefSeq" id="WP_111000784.1">
    <property type="nucleotide sequence ID" value="NZ_QKTW01000027.1"/>
</dbReference>
<dbReference type="AlphaFoldDB" id="A0A2W2AFR0"/>
<dbReference type="Proteomes" id="UP000248745">
    <property type="component" value="Unassembled WGS sequence"/>
</dbReference>
<dbReference type="InterPro" id="IPR036514">
    <property type="entry name" value="SGNH_hydro_sf"/>
</dbReference>
<comment type="caution">
    <text evidence="3">The sequence shown here is derived from an EMBL/GenBank/DDBJ whole genome shotgun (WGS) entry which is preliminary data.</text>
</comment>
<feature type="domain" description="Sialate O-acetylesterase" evidence="2">
    <location>
        <begin position="3"/>
        <end position="224"/>
    </location>
</feature>
<evidence type="ECO:0000256" key="1">
    <source>
        <dbReference type="ARBA" id="ARBA00022801"/>
    </source>
</evidence>
<dbReference type="SUPFAM" id="SSF52266">
    <property type="entry name" value="SGNH hydrolase"/>
    <property type="match status" value="1"/>
</dbReference>
<keyword evidence="4" id="KW-1185">Reference proteome</keyword>